<sequence>MKLKQYSIICIGVVVFTLFIYFSVKKDFEQTLFLYLKNNCKEQKECVVDLNQILPFKWDKTYFFDRASQDSIQNKTGLRNSFETDIGEQISFIWSDYS</sequence>
<evidence type="ECO:0000313" key="5">
    <source>
        <dbReference type="Proteomes" id="UP001154259"/>
    </source>
</evidence>
<dbReference type="EMBL" id="CAMXCS010000001">
    <property type="protein sequence ID" value="CAI3934097.1"/>
    <property type="molecule type" value="Genomic_DNA"/>
</dbReference>
<evidence type="ECO:0000313" key="2">
    <source>
        <dbReference type="EMBL" id="CAI3926877.1"/>
    </source>
</evidence>
<dbReference type="EMBL" id="CAMXCM010000001">
    <property type="protein sequence ID" value="CAI3926877.1"/>
    <property type="molecule type" value="Genomic_DNA"/>
</dbReference>
<evidence type="ECO:0000313" key="4">
    <source>
        <dbReference type="Proteomes" id="UP001154255"/>
    </source>
</evidence>
<proteinExistence type="predicted"/>
<organism evidence="2 4">
    <name type="scientific">Commensalibacter communis</name>
    <dbReference type="NCBI Taxonomy" id="2972786"/>
    <lineage>
        <taxon>Bacteria</taxon>
        <taxon>Pseudomonadati</taxon>
        <taxon>Pseudomonadota</taxon>
        <taxon>Alphaproteobacteria</taxon>
        <taxon>Acetobacterales</taxon>
        <taxon>Acetobacteraceae</taxon>
    </lineage>
</organism>
<reference evidence="2" key="1">
    <citation type="submission" date="2022-10" db="EMBL/GenBank/DDBJ databases">
        <authorList>
            <person name="Botero Cardona J."/>
        </authorList>
    </citation>
    <scope>NUCLEOTIDE SEQUENCE</scope>
    <source>
        <strain evidence="2">LMG 31819</strain>
        <strain evidence="3">R-53529</strain>
    </source>
</reference>
<accession>A0A9W4XH10</accession>
<protein>
    <submittedName>
        <fullName evidence="2">Uncharacterized protein</fullName>
    </submittedName>
</protein>
<keyword evidence="1" id="KW-0812">Transmembrane</keyword>
<evidence type="ECO:0000256" key="1">
    <source>
        <dbReference type="SAM" id="Phobius"/>
    </source>
</evidence>
<dbReference type="RefSeq" id="WP_271789141.1">
    <property type="nucleotide sequence ID" value="NZ_CAMXCM010000001.1"/>
</dbReference>
<feature type="transmembrane region" description="Helical" evidence="1">
    <location>
        <begin position="6"/>
        <end position="24"/>
    </location>
</feature>
<keyword evidence="1" id="KW-0472">Membrane</keyword>
<keyword evidence="5" id="KW-1185">Reference proteome</keyword>
<evidence type="ECO:0000313" key="3">
    <source>
        <dbReference type="EMBL" id="CAI3934097.1"/>
    </source>
</evidence>
<gene>
    <name evidence="3" type="ORF">R53529_LOCUS705</name>
    <name evidence="2" type="ORF">R53530_LOCUS396</name>
</gene>
<keyword evidence="1" id="KW-1133">Transmembrane helix</keyword>
<dbReference type="Proteomes" id="UP001154259">
    <property type="component" value="Unassembled WGS sequence"/>
</dbReference>
<dbReference type="Proteomes" id="UP001154255">
    <property type="component" value="Unassembled WGS sequence"/>
</dbReference>
<comment type="caution">
    <text evidence="2">The sequence shown here is derived from an EMBL/GenBank/DDBJ whole genome shotgun (WGS) entry which is preliminary data.</text>
</comment>
<name>A0A9W4XH10_9PROT</name>
<dbReference type="AlphaFoldDB" id="A0A9W4XH10"/>